<keyword evidence="3" id="KW-1185">Reference proteome</keyword>
<dbReference type="EMBL" id="CP068224">
    <property type="protein sequence ID" value="QQT52170.1"/>
    <property type="molecule type" value="Genomic_DNA"/>
</dbReference>
<evidence type="ECO:0000313" key="3">
    <source>
        <dbReference type="Proteomes" id="UP000595498"/>
    </source>
</evidence>
<proteinExistence type="predicted"/>
<name>A0ABX7CJF1_SPHMU</name>
<protein>
    <submittedName>
        <fullName evidence="2">Uncharacterized protein</fullName>
    </submittedName>
</protein>
<gene>
    <name evidence="2" type="ORF">I6I98_18075</name>
</gene>
<sequence length="55" mass="5657">MWSLILYFLFGIGQPSNTQPSAGTPTVQSADTPPPNSGNDDGDGGDKGTPIPPNK</sequence>
<accession>A0ABX7CJF1</accession>
<organism evidence="2 3">
    <name type="scientific">Sphingobacterium multivorum</name>
    <dbReference type="NCBI Taxonomy" id="28454"/>
    <lineage>
        <taxon>Bacteria</taxon>
        <taxon>Pseudomonadati</taxon>
        <taxon>Bacteroidota</taxon>
        <taxon>Sphingobacteriia</taxon>
        <taxon>Sphingobacteriales</taxon>
        <taxon>Sphingobacteriaceae</taxon>
        <taxon>Sphingobacterium</taxon>
    </lineage>
</organism>
<evidence type="ECO:0000256" key="1">
    <source>
        <dbReference type="SAM" id="MobiDB-lite"/>
    </source>
</evidence>
<reference evidence="2 3" key="1">
    <citation type="submission" date="2021-01" db="EMBL/GenBank/DDBJ databases">
        <title>FDA dAtabase for Regulatory Grade micrObial Sequences (FDA-ARGOS): Supporting development and validation of Infectious Disease Dx tests.</title>
        <authorList>
            <person name="Sproer C."/>
            <person name="Gronow S."/>
            <person name="Severitt S."/>
            <person name="Schroder I."/>
            <person name="Tallon L."/>
            <person name="Sadzewicz L."/>
            <person name="Zhao X."/>
            <person name="Boylan J."/>
            <person name="Ott S."/>
            <person name="Bowen H."/>
            <person name="Vavikolanu K."/>
            <person name="Mehta A."/>
            <person name="Aluvathingal J."/>
            <person name="Nadendla S."/>
            <person name="Lowell S."/>
            <person name="Myers T."/>
            <person name="Yan Y."/>
            <person name="Sichtig H."/>
        </authorList>
    </citation>
    <scope>NUCLEOTIDE SEQUENCE [LARGE SCALE GENOMIC DNA]</scope>
    <source>
        <strain evidence="2 3">FDAARGOS_1141</strain>
    </source>
</reference>
<feature type="region of interest" description="Disordered" evidence="1">
    <location>
        <begin position="13"/>
        <end position="55"/>
    </location>
</feature>
<dbReference type="Proteomes" id="UP000595498">
    <property type="component" value="Chromosome"/>
</dbReference>
<feature type="compositionally biased region" description="Polar residues" evidence="1">
    <location>
        <begin position="14"/>
        <end position="30"/>
    </location>
</feature>
<evidence type="ECO:0000313" key="2">
    <source>
        <dbReference type="EMBL" id="QQT52170.1"/>
    </source>
</evidence>